<evidence type="ECO:0000313" key="3">
    <source>
        <dbReference type="EMBL" id="QGK70078.1"/>
    </source>
</evidence>
<sequence length="317" mass="35333">MPFDTDTSRTAEQNRDPALSEAYRRCRDLHAAHGKTYYLASKLLTPAQRPGIHALYGFARWVDDIVDDLDPRRSTGSRAAEIDALERVLLTGLRAGLVRHPVLSAVVDTARRYDLKERLFRAFLASMRMDLHTTDYPTRAELESYVHGSAEVIGLQVLPVLGTSVPDEEAAPYAAALGRAFQLTNFLRDVGEDLQRGRVYFPSDELAAFDVDRERLLWCHRRGAPDRAVRRALADQTARIRAVYRAAEPGVALLAPVSRPCVHTALILYGEIVDRVVESGYDVFRRRVSVPTARRSEVALRGATSAATARARARLRG</sequence>
<proteinExistence type="predicted"/>
<comment type="pathway">
    <text evidence="1">Carotenoid biosynthesis; phytoene biosynthesis.</text>
</comment>
<evidence type="ECO:0000256" key="2">
    <source>
        <dbReference type="ARBA" id="ARBA00022679"/>
    </source>
</evidence>
<reference evidence="4" key="1">
    <citation type="submission" date="2019-11" db="EMBL/GenBank/DDBJ databases">
        <title>The complete genome sequence of Saccharopolyspora sp. E2A.</title>
        <authorList>
            <person name="Zhang G."/>
        </authorList>
    </citation>
    <scope>NUCLEOTIDE SEQUENCE [LARGE SCALE GENOMIC DNA]</scope>
    <source>
        <strain evidence="4">E2A</strain>
    </source>
</reference>
<keyword evidence="2" id="KW-0808">Transferase</keyword>
<dbReference type="Proteomes" id="UP000371041">
    <property type="component" value="Chromosome"/>
</dbReference>
<accession>A0A5Q3Q656</accession>
<evidence type="ECO:0000313" key="4">
    <source>
        <dbReference type="Proteomes" id="UP000371041"/>
    </source>
</evidence>
<dbReference type="InterPro" id="IPR002060">
    <property type="entry name" value="Squ/phyt_synthse"/>
</dbReference>
<dbReference type="InterPro" id="IPR008949">
    <property type="entry name" value="Isoprenoid_synthase_dom_sf"/>
</dbReference>
<dbReference type="GO" id="GO:0051996">
    <property type="term" value="F:squalene synthase [NAD(P)H] activity"/>
    <property type="evidence" value="ECO:0007669"/>
    <property type="project" value="InterPro"/>
</dbReference>
<dbReference type="CDD" id="cd00683">
    <property type="entry name" value="Trans_IPPS_HH"/>
    <property type="match status" value="1"/>
</dbReference>
<dbReference type="RefSeq" id="WP_154076661.1">
    <property type="nucleotide sequence ID" value="NZ_CP045929.1"/>
</dbReference>
<keyword evidence="4" id="KW-1185">Reference proteome</keyword>
<dbReference type="GO" id="GO:0016117">
    <property type="term" value="P:carotenoid biosynthetic process"/>
    <property type="evidence" value="ECO:0007669"/>
    <property type="project" value="UniProtKB-ARBA"/>
</dbReference>
<protein>
    <submittedName>
        <fullName evidence="3">Phytoene/squalene synthase family protein</fullName>
    </submittedName>
</protein>
<dbReference type="Pfam" id="PF00494">
    <property type="entry name" value="SQS_PSY"/>
    <property type="match status" value="1"/>
</dbReference>
<dbReference type="UniPathway" id="UPA00799"/>
<evidence type="ECO:0000256" key="1">
    <source>
        <dbReference type="ARBA" id="ARBA00004684"/>
    </source>
</evidence>
<dbReference type="SFLD" id="SFLDG01018">
    <property type="entry name" value="Squalene/Phytoene_Synthase_Lik"/>
    <property type="match status" value="1"/>
</dbReference>
<dbReference type="InterPro" id="IPR033904">
    <property type="entry name" value="Trans_IPPS_HH"/>
</dbReference>
<dbReference type="AlphaFoldDB" id="A0A5Q3Q656"/>
<dbReference type="InterPro" id="IPR044843">
    <property type="entry name" value="Trans_IPPS_bact-type"/>
</dbReference>
<dbReference type="PANTHER" id="PTHR31480">
    <property type="entry name" value="BIFUNCTIONAL LYCOPENE CYCLASE/PHYTOENE SYNTHASE"/>
    <property type="match status" value="1"/>
</dbReference>
<dbReference type="KEGG" id="sace:GIY23_11575"/>
<organism evidence="3 4">
    <name type="scientific">Allosaccharopolyspora coralli</name>
    <dbReference type="NCBI Taxonomy" id="2665642"/>
    <lineage>
        <taxon>Bacteria</taxon>
        <taxon>Bacillati</taxon>
        <taxon>Actinomycetota</taxon>
        <taxon>Actinomycetes</taxon>
        <taxon>Pseudonocardiales</taxon>
        <taxon>Pseudonocardiaceae</taxon>
        <taxon>Allosaccharopolyspora</taxon>
    </lineage>
</organism>
<dbReference type="EMBL" id="CP045929">
    <property type="protein sequence ID" value="QGK70078.1"/>
    <property type="molecule type" value="Genomic_DNA"/>
</dbReference>
<dbReference type="PROSITE" id="PS01045">
    <property type="entry name" value="SQUALEN_PHYTOEN_SYN_2"/>
    <property type="match status" value="1"/>
</dbReference>
<gene>
    <name evidence="3" type="ORF">GIY23_11575</name>
</gene>
<dbReference type="GO" id="GO:0004311">
    <property type="term" value="F:geranylgeranyl diphosphate synthase activity"/>
    <property type="evidence" value="ECO:0007669"/>
    <property type="project" value="InterPro"/>
</dbReference>
<dbReference type="Gene3D" id="1.10.600.10">
    <property type="entry name" value="Farnesyl Diphosphate Synthase"/>
    <property type="match status" value="1"/>
</dbReference>
<dbReference type="SFLD" id="SFLDG01212">
    <property type="entry name" value="Phytoene_synthase_like"/>
    <property type="match status" value="1"/>
</dbReference>
<dbReference type="SFLD" id="SFLDS00005">
    <property type="entry name" value="Isoprenoid_Synthase_Type_I"/>
    <property type="match status" value="1"/>
</dbReference>
<dbReference type="InterPro" id="IPR019845">
    <property type="entry name" value="Squalene/phytoene_synthase_CS"/>
</dbReference>
<name>A0A5Q3Q656_9PSEU</name>
<dbReference type="SUPFAM" id="SSF48576">
    <property type="entry name" value="Terpenoid synthases"/>
    <property type="match status" value="1"/>
</dbReference>